<accession>A0A356W686</accession>
<gene>
    <name evidence="2" type="ORF">DD728_09900</name>
</gene>
<dbReference type="EMBL" id="DOGS01000197">
    <property type="protein sequence ID" value="HBQ49180.1"/>
    <property type="molecule type" value="Genomic_DNA"/>
</dbReference>
<dbReference type="GO" id="GO:0009279">
    <property type="term" value="C:cell outer membrane"/>
    <property type="evidence" value="ECO:0007669"/>
    <property type="project" value="InterPro"/>
</dbReference>
<dbReference type="InterPro" id="IPR007939">
    <property type="entry name" value="Cu-R_B_prcur"/>
</dbReference>
<evidence type="ECO:0000313" key="2">
    <source>
        <dbReference type="EMBL" id="HBQ49180.1"/>
    </source>
</evidence>
<dbReference type="GO" id="GO:0005507">
    <property type="term" value="F:copper ion binding"/>
    <property type="evidence" value="ECO:0007669"/>
    <property type="project" value="InterPro"/>
</dbReference>
<name>A0A356W686_9PROT</name>
<feature type="non-terminal residue" evidence="2">
    <location>
        <position position="109"/>
    </location>
</feature>
<evidence type="ECO:0000313" key="3">
    <source>
        <dbReference type="Proteomes" id="UP000263957"/>
    </source>
</evidence>
<dbReference type="Proteomes" id="UP000263957">
    <property type="component" value="Unassembled WGS sequence"/>
</dbReference>
<reference evidence="2 3" key="1">
    <citation type="journal article" date="2018" name="Nat. Biotechnol.">
        <title>A standardized bacterial taxonomy based on genome phylogeny substantially revises the tree of life.</title>
        <authorList>
            <person name="Parks D.H."/>
            <person name="Chuvochina M."/>
            <person name="Waite D.W."/>
            <person name="Rinke C."/>
            <person name="Skarshewski A."/>
            <person name="Chaumeil P.A."/>
            <person name="Hugenholtz P."/>
        </authorList>
    </citation>
    <scope>NUCLEOTIDE SEQUENCE [LARGE SCALE GENOMIC DNA]</scope>
    <source>
        <strain evidence="2">UBA10378</strain>
    </source>
</reference>
<dbReference type="GO" id="GO:0006878">
    <property type="term" value="P:intracellular copper ion homeostasis"/>
    <property type="evidence" value="ECO:0007669"/>
    <property type="project" value="InterPro"/>
</dbReference>
<sequence>MTLQKILAGLVAPAFVISVLPATPVQAEPLIWGVQAEQTEFRYGKDTDVFAWNFDALVGSDELKLVWRSEGEFATKNDNFERLENQLRAQVPISTFFDAVGGVRFSSPS</sequence>
<proteinExistence type="predicted"/>
<dbReference type="AlphaFoldDB" id="A0A356W686"/>
<feature type="signal peptide" evidence="1">
    <location>
        <begin position="1"/>
        <end position="27"/>
    </location>
</feature>
<evidence type="ECO:0000256" key="1">
    <source>
        <dbReference type="SAM" id="SignalP"/>
    </source>
</evidence>
<keyword evidence="1" id="KW-0732">Signal</keyword>
<protein>
    <submittedName>
        <fullName evidence="2">Copper resistance protein CopB</fullName>
    </submittedName>
</protein>
<dbReference type="Pfam" id="PF05275">
    <property type="entry name" value="CopB"/>
    <property type="match status" value="1"/>
</dbReference>
<feature type="chain" id="PRO_5016950447" evidence="1">
    <location>
        <begin position="28"/>
        <end position="109"/>
    </location>
</feature>
<organism evidence="2 3">
    <name type="scientific">Hyphomonas atlantica</name>
    <dbReference type="NCBI Taxonomy" id="1280948"/>
    <lineage>
        <taxon>Bacteria</taxon>
        <taxon>Pseudomonadati</taxon>
        <taxon>Pseudomonadota</taxon>
        <taxon>Alphaproteobacteria</taxon>
        <taxon>Hyphomonadales</taxon>
        <taxon>Hyphomonadaceae</taxon>
        <taxon>Hyphomonas</taxon>
    </lineage>
</organism>
<comment type="caution">
    <text evidence="2">The sequence shown here is derived from an EMBL/GenBank/DDBJ whole genome shotgun (WGS) entry which is preliminary data.</text>
</comment>